<dbReference type="AlphaFoldDB" id="A0AA43R162"/>
<dbReference type="Proteomes" id="UP001162175">
    <property type="component" value="Unassembled WGS sequence"/>
</dbReference>
<sequence length="74" mass="8134">MLEGVKASGATLTLGKDPLIWEVVNDKADEKTGITNYVISYYEATFSKGGKSAVVVYNMNFAVKDGKIQEEWDV</sequence>
<gene>
    <name evidence="1" type="ORF">DCBHLPFO_00726</name>
</gene>
<dbReference type="EMBL" id="JAPFAR010000050">
    <property type="protein sequence ID" value="MDI3349602.1"/>
    <property type="molecule type" value="Genomic_DNA"/>
</dbReference>
<accession>A0AA43R162</accession>
<protein>
    <submittedName>
        <fullName evidence="1">Uncharacterized protein</fullName>
    </submittedName>
</protein>
<comment type="caution">
    <text evidence="1">The sequence shown here is derived from an EMBL/GenBank/DDBJ whole genome shotgun (WGS) entry which is preliminary data.</text>
</comment>
<organism evidence="1 2">
    <name type="scientific">Mycoplasmopsis arginini</name>
    <name type="common">Mycoplasma arginini</name>
    <dbReference type="NCBI Taxonomy" id="2094"/>
    <lineage>
        <taxon>Bacteria</taxon>
        <taxon>Bacillati</taxon>
        <taxon>Mycoplasmatota</taxon>
        <taxon>Mycoplasmoidales</taxon>
        <taxon>Metamycoplasmataceae</taxon>
        <taxon>Mycoplasmopsis</taxon>
    </lineage>
</organism>
<reference evidence="1" key="1">
    <citation type="submission" date="2022-11" db="EMBL/GenBank/DDBJ databases">
        <title>Draft genome of Mycoplasma arginini isolated from fly.</title>
        <authorList>
            <person name="Severgnini M."/>
            <person name="Gioia G."/>
            <person name="Cremonesi P."/>
            <person name="Moroni P."/>
            <person name="Addis M.F."/>
            <person name="Castiglioni B."/>
        </authorList>
    </citation>
    <scope>NUCLEOTIDE SEQUENCE</scope>
    <source>
        <strain evidence="1">QMP CG1-1632</strain>
    </source>
</reference>
<evidence type="ECO:0000313" key="1">
    <source>
        <dbReference type="EMBL" id="MDI3349602.1"/>
    </source>
</evidence>
<name>A0AA43R162_MYCAR</name>
<proteinExistence type="predicted"/>
<evidence type="ECO:0000313" key="2">
    <source>
        <dbReference type="Proteomes" id="UP001162175"/>
    </source>
</evidence>